<dbReference type="InterPro" id="IPR027417">
    <property type="entry name" value="P-loop_NTPase"/>
</dbReference>
<evidence type="ECO:0000256" key="2">
    <source>
        <dbReference type="ARBA" id="ARBA00022806"/>
    </source>
</evidence>
<dbReference type="PROSITE" id="PS00039">
    <property type="entry name" value="DEAD_ATP_HELICASE"/>
    <property type="match status" value="1"/>
</dbReference>
<dbReference type="EMBL" id="HBIO01026825">
    <property type="protein sequence ID" value="CAE0475733.1"/>
    <property type="molecule type" value="Transcribed_RNA"/>
</dbReference>
<evidence type="ECO:0000256" key="1">
    <source>
        <dbReference type="ARBA" id="ARBA00022801"/>
    </source>
</evidence>
<organism evidence="4">
    <name type="scientific">Chaetoceros debilis</name>
    <dbReference type="NCBI Taxonomy" id="122233"/>
    <lineage>
        <taxon>Eukaryota</taxon>
        <taxon>Sar</taxon>
        <taxon>Stramenopiles</taxon>
        <taxon>Ochrophyta</taxon>
        <taxon>Bacillariophyta</taxon>
        <taxon>Coscinodiscophyceae</taxon>
        <taxon>Chaetocerotophycidae</taxon>
        <taxon>Chaetocerotales</taxon>
        <taxon>Chaetocerotaceae</taxon>
        <taxon>Chaetoceros</taxon>
    </lineage>
</organism>
<evidence type="ECO:0000313" key="4">
    <source>
        <dbReference type="EMBL" id="CAE0475733.1"/>
    </source>
</evidence>
<gene>
    <name evidence="4" type="ORF">CDEB00056_LOCUS20586</name>
</gene>
<accession>A0A7S3VFB5</accession>
<feature type="domain" description="Helicase ATP-binding" evidence="3">
    <location>
        <begin position="1"/>
        <end position="157"/>
    </location>
</feature>
<dbReference type="GO" id="GO:0003676">
    <property type="term" value="F:nucleic acid binding"/>
    <property type="evidence" value="ECO:0007669"/>
    <property type="project" value="InterPro"/>
</dbReference>
<keyword evidence="2" id="KW-0347">Helicase</keyword>
<dbReference type="Gene3D" id="3.40.50.300">
    <property type="entry name" value="P-loop containing nucleotide triphosphate hydrolases"/>
    <property type="match status" value="1"/>
</dbReference>
<proteinExistence type="predicted"/>
<dbReference type="SUPFAM" id="SSF52540">
    <property type="entry name" value="P-loop containing nucleoside triphosphate hydrolases"/>
    <property type="match status" value="1"/>
</dbReference>
<reference evidence="4" key="1">
    <citation type="submission" date="2021-01" db="EMBL/GenBank/DDBJ databases">
        <authorList>
            <person name="Corre E."/>
            <person name="Pelletier E."/>
            <person name="Niang G."/>
            <person name="Scheremetjew M."/>
            <person name="Finn R."/>
            <person name="Kale V."/>
            <person name="Holt S."/>
            <person name="Cochrane G."/>
            <person name="Meng A."/>
            <person name="Brown T."/>
            <person name="Cohen L."/>
        </authorList>
    </citation>
    <scope>NUCLEOTIDE SEQUENCE</scope>
    <source>
        <strain evidence="4">MM31A-1</strain>
    </source>
</reference>
<keyword evidence="1" id="KW-0378">Hydrolase</keyword>
<sequence length="188" mass="20708">MIYSHSFLVSKLPRDYSTSIPSHNSLDACIVGGQPIQKQAMELRGGVHVVLVGTPGRLNDCLEEAYLVLNQCSYSVLDEADRMIDLRFAPQIESILDVMGGSLKSENEKEAYDQELKGLREISKHVPTHRLTAMFSATMPAEVQRSALKYLRHPAVVNIGGPGGGGKNKQIDQRVLFLSSPGMKEKQN</sequence>
<name>A0A7S3VFB5_9STRA</name>
<protein>
    <recommendedName>
        <fullName evidence="3">Helicase ATP-binding domain-containing protein</fullName>
    </recommendedName>
</protein>
<dbReference type="GO" id="GO:0004386">
    <property type="term" value="F:helicase activity"/>
    <property type="evidence" value="ECO:0007669"/>
    <property type="project" value="UniProtKB-KW"/>
</dbReference>
<dbReference type="GO" id="GO:0016787">
    <property type="term" value="F:hydrolase activity"/>
    <property type="evidence" value="ECO:0007669"/>
    <property type="project" value="UniProtKB-KW"/>
</dbReference>
<dbReference type="GO" id="GO:0005524">
    <property type="term" value="F:ATP binding"/>
    <property type="evidence" value="ECO:0007669"/>
    <property type="project" value="InterPro"/>
</dbReference>
<dbReference type="PROSITE" id="PS51192">
    <property type="entry name" value="HELICASE_ATP_BIND_1"/>
    <property type="match status" value="1"/>
</dbReference>
<dbReference type="PANTHER" id="PTHR47958">
    <property type="entry name" value="ATP-DEPENDENT RNA HELICASE DBP3"/>
    <property type="match status" value="1"/>
</dbReference>
<dbReference type="AlphaFoldDB" id="A0A7S3VFB5"/>
<dbReference type="InterPro" id="IPR014001">
    <property type="entry name" value="Helicase_ATP-bd"/>
</dbReference>
<keyword evidence="2" id="KW-0547">Nucleotide-binding</keyword>
<dbReference type="InterPro" id="IPR000629">
    <property type="entry name" value="RNA-helicase_DEAD-box_CS"/>
</dbReference>
<evidence type="ECO:0000259" key="3">
    <source>
        <dbReference type="PROSITE" id="PS51192"/>
    </source>
</evidence>
<dbReference type="InterPro" id="IPR011545">
    <property type="entry name" value="DEAD/DEAH_box_helicase_dom"/>
</dbReference>
<dbReference type="Pfam" id="PF00270">
    <property type="entry name" value="DEAD"/>
    <property type="match status" value="1"/>
</dbReference>
<keyword evidence="2" id="KW-0067">ATP-binding</keyword>